<evidence type="ECO:0000256" key="1">
    <source>
        <dbReference type="ARBA" id="ARBA00004496"/>
    </source>
</evidence>
<keyword evidence="7 11" id="KW-0862">Zinc</keyword>
<evidence type="ECO:0000256" key="12">
    <source>
        <dbReference type="PIRSR" id="PIRSR602481-2"/>
    </source>
</evidence>
<dbReference type="GO" id="GO:1900376">
    <property type="term" value="P:regulation of secondary metabolite biosynthetic process"/>
    <property type="evidence" value="ECO:0007669"/>
    <property type="project" value="TreeGrafter"/>
</dbReference>
<dbReference type="EMBL" id="JAJOMB010000014">
    <property type="protein sequence ID" value="MCD5313922.1"/>
    <property type="molecule type" value="Genomic_DNA"/>
</dbReference>
<dbReference type="GO" id="GO:0005829">
    <property type="term" value="C:cytosol"/>
    <property type="evidence" value="ECO:0007669"/>
    <property type="project" value="TreeGrafter"/>
</dbReference>
<feature type="binding site" evidence="11">
    <location>
        <position position="88"/>
    </location>
    <ligand>
        <name>Zn(2+)</name>
        <dbReference type="ChEBI" id="CHEBI:29105"/>
    </ligand>
</feature>
<dbReference type="PANTHER" id="PTHR33202">
    <property type="entry name" value="ZINC UPTAKE REGULATION PROTEIN"/>
    <property type="match status" value="1"/>
</dbReference>
<dbReference type="InterPro" id="IPR036388">
    <property type="entry name" value="WH-like_DNA-bd_sf"/>
</dbReference>
<dbReference type="InterPro" id="IPR043135">
    <property type="entry name" value="Fur_C"/>
</dbReference>
<feature type="binding site" evidence="11">
    <location>
        <position position="91"/>
    </location>
    <ligand>
        <name>Zn(2+)</name>
        <dbReference type="ChEBI" id="CHEBI:29105"/>
    </ligand>
</feature>
<keyword evidence="6 11" id="KW-0479">Metal-binding</keyword>
<accession>A0A9X1NF22</accession>
<evidence type="ECO:0000256" key="5">
    <source>
        <dbReference type="ARBA" id="ARBA00022491"/>
    </source>
</evidence>
<feature type="binding site" evidence="11">
    <location>
        <position position="131"/>
    </location>
    <ligand>
        <name>Zn(2+)</name>
        <dbReference type="ChEBI" id="CHEBI:29105"/>
    </ligand>
</feature>
<evidence type="ECO:0000256" key="10">
    <source>
        <dbReference type="ARBA" id="ARBA00023163"/>
    </source>
</evidence>
<dbReference type="Pfam" id="PF01475">
    <property type="entry name" value="FUR"/>
    <property type="match status" value="1"/>
</dbReference>
<evidence type="ECO:0000256" key="9">
    <source>
        <dbReference type="ARBA" id="ARBA00023125"/>
    </source>
</evidence>
<organism evidence="13 14">
    <name type="scientific">Kineosporia babensis</name>
    <dbReference type="NCBI Taxonomy" id="499548"/>
    <lineage>
        <taxon>Bacteria</taxon>
        <taxon>Bacillati</taxon>
        <taxon>Actinomycetota</taxon>
        <taxon>Actinomycetes</taxon>
        <taxon>Kineosporiales</taxon>
        <taxon>Kineosporiaceae</taxon>
        <taxon>Kineosporia</taxon>
    </lineage>
</organism>
<comment type="subunit">
    <text evidence="3">Homodimer.</text>
</comment>
<evidence type="ECO:0000256" key="4">
    <source>
        <dbReference type="ARBA" id="ARBA00022490"/>
    </source>
</evidence>
<dbReference type="Gene3D" id="3.30.1490.190">
    <property type="match status" value="1"/>
</dbReference>
<comment type="cofactor">
    <cofactor evidence="11">
        <name>Zn(2+)</name>
        <dbReference type="ChEBI" id="CHEBI:29105"/>
    </cofactor>
    <text evidence="11">Binds 1 zinc ion per subunit.</text>
</comment>
<dbReference type="InterPro" id="IPR002481">
    <property type="entry name" value="FUR"/>
</dbReference>
<dbReference type="Proteomes" id="UP001138997">
    <property type="component" value="Unassembled WGS sequence"/>
</dbReference>
<feature type="binding site" evidence="11">
    <location>
        <position position="128"/>
    </location>
    <ligand>
        <name>Zn(2+)</name>
        <dbReference type="ChEBI" id="CHEBI:29105"/>
    </ligand>
</feature>
<reference evidence="13" key="1">
    <citation type="submission" date="2021-11" db="EMBL/GenBank/DDBJ databases">
        <title>Streptomyces corallinus and Kineosporia corallina sp. nov., two new coral-derived marine actinobacteria.</title>
        <authorList>
            <person name="Buangrab K."/>
            <person name="Sutthacheep M."/>
            <person name="Yeemin T."/>
            <person name="Harunari E."/>
            <person name="Igarashi Y."/>
            <person name="Sripreechasak P."/>
            <person name="Kanchanasin P."/>
            <person name="Tanasupawat S."/>
            <person name="Phongsopitanun W."/>
        </authorList>
    </citation>
    <scope>NUCLEOTIDE SEQUENCE</scope>
    <source>
        <strain evidence="13">JCM 31032</strain>
    </source>
</reference>
<dbReference type="GO" id="GO:0000976">
    <property type="term" value="F:transcription cis-regulatory region binding"/>
    <property type="evidence" value="ECO:0007669"/>
    <property type="project" value="TreeGrafter"/>
</dbReference>
<dbReference type="RefSeq" id="WP_231445934.1">
    <property type="nucleotide sequence ID" value="NZ_JAJOMB010000014.1"/>
</dbReference>
<keyword evidence="9" id="KW-0238">DNA-binding</keyword>
<evidence type="ECO:0000313" key="14">
    <source>
        <dbReference type="Proteomes" id="UP001138997"/>
    </source>
</evidence>
<dbReference type="GO" id="GO:0003700">
    <property type="term" value="F:DNA-binding transcription factor activity"/>
    <property type="evidence" value="ECO:0007669"/>
    <property type="project" value="InterPro"/>
</dbReference>
<keyword evidence="8" id="KW-0805">Transcription regulation</keyword>
<evidence type="ECO:0000256" key="11">
    <source>
        <dbReference type="PIRSR" id="PIRSR602481-1"/>
    </source>
</evidence>
<evidence type="ECO:0000313" key="13">
    <source>
        <dbReference type="EMBL" id="MCD5313922.1"/>
    </source>
</evidence>
<sequence length="139" mass="15236">MRGSHRGTRQSELVRKALADSAGFVSAQALFAELRSSGDNISLSTVYRQLQVLVTAAEADVIHDPNGQSLYRFCGLAHTGRKHHHLVCRSCARSAEIDSGVPEEWIEAVASEHGYREVDWTLEIFGICPRCPDDGRASA</sequence>
<comment type="caution">
    <text evidence="13">The sequence shown here is derived from an EMBL/GenBank/DDBJ whole genome shotgun (WGS) entry which is preliminary data.</text>
</comment>
<comment type="subcellular location">
    <subcellularLocation>
        <location evidence="1">Cytoplasm</location>
    </subcellularLocation>
</comment>
<keyword evidence="10" id="KW-0804">Transcription</keyword>
<comment type="similarity">
    <text evidence="2">Belongs to the Fur family.</text>
</comment>
<dbReference type="Gene3D" id="1.10.10.10">
    <property type="entry name" value="Winged helix-like DNA-binding domain superfamily/Winged helix DNA-binding domain"/>
    <property type="match status" value="1"/>
</dbReference>
<keyword evidence="12" id="KW-0408">Iron</keyword>
<feature type="binding site" evidence="12">
    <location>
        <position position="103"/>
    </location>
    <ligand>
        <name>Fe cation</name>
        <dbReference type="ChEBI" id="CHEBI:24875"/>
    </ligand>
</feature>
<protein>
    <submittedName>
        <fullName evidence="13">Transcriptional repressor</fullName>
    </submittedName>
</protein>
<evidence type="ECO:0000256" key="7">
    <source>
        <dbReference type="ARBA" id="ARBA00022833"/>
    </source>
</evidence>
<dbReference type="PANTHER" id="PTHR33202:SF2">
    <property type="entry name" value="FERRIC UPTAKE REGULATION PROTEIN"/>
    <property type="match status" value="1"/>
</dbReference>
<dbReference type="CDD" id="cd07153">
    <property type="entry name" value="Fur_like"/>
    <property type="match status" value="1"/>
</dbReference>
<keyword evidence="4" id="KW-0963">Cytoplasm</keyword>
<dbReference type="GO" id="GO:0045892">
    <property type="term" value="P:negative regulation of DNA-templated transcription"/>
    <property type="evidence" value="ECO:0007669"/>
    <property type="project" value="TreeGrafter"/>
</dbReference>
<gene>
    <name evidence="13" type="ORF">LR394_23720</name>
</gene>
<proteinExistence type="inferred from homology"/>
<evidence type="ECO:0000256" key="6">
    <source>
        <dbReference type="ARBA" id="ARBA00022723"/>
    </source>
</evidence>
<keyword evidence="5" id="KW-0678">Repressor</keyword>
<comment type="cofactor">
    <cofactor evidence="12">
        <name>Mn(2+)</name>
        <dbReference type="ChEBI" id="CHEBI:29035"/>
    </cofactor>
    <cofactor evidence="12">
        <name>Fe(2+)</name>
        <dbReference type="ChEBI" id="CHEBI:29033"/>
    </cofactor>
    <text evidence="12">Binds 1 Mn(2+) or Fe(2+) ion per subunit.</text>
</comment>
<dbReference type="AlphaFoldDB" id="A0A9X1NF22"/>
<dbReference type="InterPro" id="IPR036390">
    <property type="entry name" value="WH_DNA-bd_sf"/>
</dbReference>
<evidence type="ECO:0000256" key="2">
    <source>
        <dbReference type="ARBA" id="ARBA00007957"/>
    </source>
</evidence>
<dbReference type="GO" id="GO:0008270">
    <property type="term" value="F:zinc ion binding"/>
    <property type="evidence" value="ECO:0007669"/>
    <property type="project" value="TreeGrafter"/>
</dbReference>
<dbReference type="SUPFAM" id="SSF46785">
    <property type="entry name" value="Winged helix' DNA-binding domain"/>
    <property type="match status" value="1"/>
</dbReference>
<keyword evidence="14" id="KW-1185">Reference proteome</keyword>
<evidence type="ECO:0000256" key="8">
    <source>
        <dbReference type="ARBA" id="ARBA00023015"/>
    </source>
</evidence>
<evidence type="ECO:0000256" key="3">
    <source>
        <dbReference type="ARBA" id="ARBA00011738"/>
    </source>
</evidence>
<name>A0A9X1NF22_9ACTN</name>